<sequence>MVHESPCARVRSVSRANRSGAHFEQAASAEHRTERAVSARSANAGPKTEREEQPSSTLPRRQLGRHLRDWRAQAGLTIAEASRLMEWGASTLQRLEKGQADRIRTIDVRALCRIYGIPDAMAEGLTGLAQQAAVKSWWHAYGDLIPETFEIYVGLEAWAAKLTAYQSEVMLGQLQTADYARALIRLGGSQDEQEVQRRVQLRMQRQALLTRPVAPANLDVVLDESVLRRTVGGARVMAAQLRHLADLSTRPNLTLRILPFTAGIPLGDATGPFTVLDFGADGRGQPVEPPVVYVEGFTGDLYLERPADVRRYHLAHERLRRCALDIQASRHLLRQLAKEYVHE</sequence>
<dbReference type="PROSITE" id="PS50943">
    <property type="entry name" value="HTH_CROC1"/>
    <property type="match status" value="1"/>
</dbReference>
<keyword evidence="4" id="KW-1185">Reference proteome</keyword>
<comment type="caution">
    <text evidence="3">The sequence shown here is derived from an EMBL/GenBank/DDBJ whole genome shotgun (WGS) entry which is preliminary data.</text>
</comment>
<dbReference type="OrthoDB" id="4285266at2"/>
<dbReference type="CDD" id="cd00093">
    <property type="entry name" value="HTH_XRE"/>
    <property type="match status" value="1"/>
</dbReference>
<dbReference type="InterPro" id="IPR010982">
    <property type="entry name" value="Lambda_DNA-bd_dom_sf"/>
</dbReference>
<evidence type="ECO:0000256" key="1">
    <source>
        <dbReference type="SAM" id="MobiDB-lite"/>
    </source>
</evidence>
<dbReference type="Pfam" id="PF19054">
    <property type="entry name" value="DUF5753"/>
    <property type="match status" value="1"/>
</dbReference>
<evidence type="ECO:0000313" key="3">
    <source>
        <dbReference type="EMBL" id="RJO76929.1"/>
    </source>
</evidence>
<feature type="compositionally biased region" description="Low complexity" evidence="1">
    <location>
        <begin position="8"/>
        <end position="19"/>
    </location>
</feature>
<dbReference type="Pfam" id="PF13560">
    <property type="entry name" value="HTH_31"/>
    <property type="match status" value="1"/>
</dbReference>
<organism evidence="3 4">
    <name type="scientific">Nocardia panacis</name>
    <dbReference type="NCBI Taxonomy" id="2340916"/>
    <lineage>
        <taxon>Bacteria</taxon>
        <taxon>Bacillati</taxon>
        <taxon>Actinomycetota</taxon>
        <taxon>Actinomycetes</taxon>
        <taxon>Mycobacteriales</taxon>
        <taxon>Nocardiaceae</taxon>
        <taxon>Nocardia</taxon>
    </lineage>
</organism>
<dbReference type="Proteomes" id="UP000266677">
    <property type="component" value="Unassembled WGS sequence"/>
</dbReference>
<proteinExistence type="predicted"/>
<protein>
    <submittedName>
        <fullName evidence="3">XRE family transcriptional regulator</fullName>
    </submittedName>
</protein>
<accession>A0A3A4K732</accession>
<dbReference type="GO" id="GO:0003677">
    <property type="term" value="F:DNA binding"/>
    <property type="evidence" value="ECO:0007669"/>
    <property type="project" value="InterPro"/>
</dbReference>
<name>A0A3A4K732_9NOCA</name>
<reference evidence="3 4" key="1">
    <citation type="submission" date="2018-09" db="EMBL/GenBank/DDBJ databases">
        <title>YIM PH21274 draft genome.</title>
        <authorList>
            <person name="Miao C."/>
        </authorList>
    </citation>
    <scope>NUCLEOTIDE SEQUENCE [LARGE SCALE GENOMIC DNA]</scope>
    <source>
        <strain evidence="3 4">YIM PH 21724</strain>
    </source>
</reference>
<evidence type="ECO:0000259" key="2">
    <source>
        <dbReference type="PROSITE" id="PS50943"/>
    </source>
</evidence>
<evidence type="ECO:0000313" key="4">
    <source>
        <dbReference type="Proteomes" id="UP000266677"/>
    </source>
</evidence>
<dbReference type="InterPro" id="IPR043917">
    <property type="entry name" value="DUF5753"/>
</dbReference>
<gene>
    <name evidence="3" type="ORF">D5S18_12010</name>
</gene>
<feature type="region of interest" description="Disordered" evidence="1">
    <location>
        <begin position="1"/>
        <end position="64"/>
    </location>
</feature>
<feature type="domain" description="HTH cro/C1-type" evidence="2">
    <location>
        <begin position="67"/>
        <end position="121"/>
    </location>
</feature>
<dbReference type="SMART" id="SM00530">
    <property type="entry name" value="HTH_XRE"/>
    <property type="match status" value="1"/>
</dbReference>
<dbReference type="EMBL" id="QZFU01000016">
    <property type="protein sequence ID" value="RJO76929.1"/>
    <property type="molecule type" value="Genomic_DNA"/>
</dbReference>
<dbReference type="Gene3D" id="1.10.260.40">
    <property type="entry name" value="lambda repressor-like DNA-binding domains"/>
    <property type="match status" value="1"/>
</dbReference>
<dbReference type="InterPro" id="IPR001387">
    <property type="entry name" value="Cro/C1-type_HTH"/>
</dbReference>
<dbReference type="AlphaFoldDB" id="A0A3A4K732"/>
<dbReference type="SUPFAM" id="SSF47413">
    <property type="entry name" value="lambda repressor-like DNA-binding domains"/>
    <property type="match status" value="1"/>
</dbReference>